<dbReference type="GO" id="GO:0016567">
    <property type="term" value="P:protein ubiquitination"/>
    <property type="evidence" value="ECO:0007669"/>
    <property type="project" value="UniProtKB-UniPathway"/>
</dbReference>
<reference evidence="7" key="3">
    <citation type="submission" date="2025-09" db="UniProtKB">
        <authorList>
            <consortium name="Ensembl"/>
        </authorList>
    </citation>
    <scope>IDENTIFICATION</scope>
</reference>
<dbReference type="InterPro" id="IPR036036">
    <property type="entry name" value="SOCS_box-like_dom_sf"/>
</dbReference>
<evidence type="ECO:0000256" key="3">
    <source>
        <dbReference type="ARBA" id="ARBA00023043"/>
    </source>
</evidence>
<keyword evidence="2" id="KW-0677">Repeat</keyword>
<feature type="region of interest" description="Disordered" evidence="5">
    <location>
        <begin position="1"/>
        <end position="55"/>
    </location>
</feature>
<dbReference type="OMA" id="GQENFTG"/>
<evidence type="ECO:0000256" key="5">
    <source>
        <dbReference type="SAM" id="MobiDB-lite"/>
    </source>
</evidence>
<dbReference type="STRING" id="69293.ENSGACP00000005104"/>
<proteinExistence type="predicted"/>
<feature type="repeat" description="ANK" evidence="4">
    <location>
        <begin position="314"/>
        <end position="346"/>
    </location>
</feature>
<keyword evidence="3 4" id="KW-0040">ANK repeat</keyword>
<evidence type="ECO:0000313" key="8">
    <source>
        <dbReference type="Proteomes" id="UP000007635"/>
    </source>
</evidence>
<feature type="repeat" description="ANK" evidence="4">
    <location>
        <begin position="183"/>
        <end position="215"/>
    </location>
</feature>
<feature type="domain" description="SOCS box" evidence="6">
    <location>
        <begin position="529"/>
        <end position="577"/>
    </location>
</feature>
<accession>G3NIE4</accession>
<dbReference type="InParanoid" id="G3NIE4"/>
<dbReference type="InterPro" id="IPR036770">
    <property type="entry name" value="Ankyrin_rpt-contain_sf"/>
</dbReference>
<dbReference type="SMART" id="SM00248">
    <property type="entry name" value="ANK"/>
    <property type="match status" value="11"/>
</dbReference>
<dbReference type="InterPro" id="IPR002110">
    <property type="entry name" value="Ankyrin_rpt"/>
</dbReference>
<dbReference type="Bgee" id="ENSGACG00000003890">
    <property type="expression patterns" value="Expressed in muscle tissue and 4 other cell types or tissues"/>
</dbReference>
<dbReference type="GO" id="GO:0005737">
    <property type="term" value="C:cytoplasm"/>
    <property type="evidence" value="ECO:0007669"/>
    <property type="project" value="TreeGrafter"/>
</dbReference>
<dbReference type="Proteomes" id="UP000007635">
    <property type="component" value="Chromosome XVII"/>
</dbReference>
<dbReference type="KEGG" id="gat:120835113"/>
<dbReference type="PROSITE" id="PS50088">
    <property type="entry name" value="ANK_REPEAT"/>
    <property type="match status" value="7"/>
</dbReference>
<dbReference type="UniPathway" id="UPA00143"/>
<dbReference type="GeneID" id="120835113"/>
<dbReference type="Pfam" id="PF07525">
    <property type="entry name" value="SOCS_box"/>
    <property type="match status" value="1"/>
</dbReference>
<dbReference type="PRINTS" id="PR01415">
    <property type="entry name" value="ANKYRIN"/>
</dbReference>
<dbReference type="PANTHER" id="PTHR24198">
    <property type="entry name" value="ANKYRIN REPEAT AND PROTEIN KINASE DOMAIN-CONTAINING PROTEIN"/>
    <property type="match status" value="1"/>
</dbReference>
<dbReference type="Pfam" id="PF12796">
    <property type="entry name" value="Ank_2"/>
    <property type="match status" value="3"/>
</dbReference>
<evidence type="ECO:0000256" key="2">
    <source>
        <dbReference type="ARBA" id="ARBA00022737"/>
    </source>
</evidence>
<evidence type="ECO:0000256" key="1">
    <source>
        <dbReference type="ARBA" id="ARBA00004906"/>
    </source>
</evidence>
<comment type="pathway">
    <text evidence="1">Protein modification; protein ubiquitination.</text>
</comment>
<name>G3NIE4_GASAC</name>
<evidence type="ECO:0000313" key="7">
    <source>
        <dbReference type="Ensembl" id="ENSGACP00000005104.2"/>
    </source>
</evidence>
<dbReference type="SMART" id="SM00969">
    <property type="entry name" value="SOCS_box"/>
    <property type="match status" value="1"/>
</dbReference>
<dbReference type="FunFam" id="1.10.750.20:FF:000001">
    <property type="entry name" value="Ankyrin repeat and SOCS box containing 1"/>
    <property type="match status" value="1"/>
</dbReference>
<feature type="repeat" description="ANK" evidence="4">
    <location>
        <begin position="117"/>
        <end position="149"/>
    </location>
</feature>
<feature type="repeat" description="ANK" evidence="4">
    <location>
        <begin position="216"/>
        <end position="248"/>
    </location>
</feature>
<dbReference type="RefSeq" id="XP_040059634.1">
    <property type="nucleotide sequence ID" value="XM_040203700.1"/>
</dbReference>
<dbReference type="SMART" id="SM00253">
    <property type="entry name" value="SOCS"/>
    <property type="match status" value="1"/>
</dbReference>
<feature type="repeat" description="ANK" evidence="4">
    <location>
        <begin position="249"/>
        <end position="281"/>
    </location>
</feature>
<reference evidence="7 8" key="1">
    <citation type="journal article" date="2021" name="G3 (Bethesda)">
        <title>Improved contiguity of the threespine stickleback genome using long-read sequencing.</title>
        <authorList>
            <person name="Nath S."/>
            <person name="Shaw D.E."/>
            <person name="White M.A."/>
        </authorList>
    </citation>
    <scope>NUCLEOTIDE SEQUENCE [LARGE SCALE GENOMIC DNA]</scope>
    <source>
        <strain evidence="7 8">Lake Benthic</strain>
    </source>
</reference>
<dbReference type="SUPFAM" id="SSF48403">
    <property type="entry name" value="Ankyrin repeat"/>
    <property type="match status" value="1"/>
</dbReference>
<dbReference type="Gene3D" id="1.10.750.20">
    <property type="entry name" value="SOCS box"/>
    <property type="match status" value="1"/>
</dbReference>
<dbReference type="PROSITE" id="PS50225">
    <property type="entry name" value="SOCS"/>
    <property type="match status" value="1"/>
</dbReference>
<evidence type="ECO:0000256" key="4">
    <source>
        <dbReference type="PROSITE-ProRule" id="PRU00023"/>
    </source>
</evidence>
<dbReference type="GO" id="GO:0035556">
    <property type="term" value="P:intracellular signal transduction"/>
    <property type="evidence" value="ECO:0007669"/>
    <property type="project" value="InterPro"/>
</dbReference>
<protein>
    <submittedName>
        <fullName evidence="7">Ankyrin repeat and SOCS box containing 14a</fullName>
    </submittedName>
</protein>
<evidence type="ECO:0000259" key="6">
    <source>
        <dbReference type="PROSITE" id="PS50225"/>
    </source>
</evidence>
<feature type="repeat" description="ANK" evidence="4">
    <location>
        <begin position="282"/>
        <end position="314"/>
    </location>
</feature>
<dbReference type="eggNOG" id="KOG0504">
    <property type="taxonomic scope" value="Eukaryota"/>
</dbReference>
<reference evidence="7" key="2">
    <citation type="submission" date="2025-08" db="UniProtKB">
        <authorList>
            <consortium name="Ensembl"/>
        </authorList>
    </citation>
    <scope>IDENTIFICATION</scope>
</reference>
<dbReference type="PANTHER" id="PTHR24198:SF176">
    <property type="entry name" value="ANKYRIN REPEAT AND SOCS BOX CONTAINING 14"/>
    <property type="match status" value="1"/>
</dbReference>
<dbReference type="GeneTree" id="ENSGT00940000156550"/>
<dbReference type="Ensembl" id="ENSGACT00000005119.2">
    <property type="protein sequence ID" value="ENSGACP00000005104.2"/>
    <property type="gene ID" value="ENSGACG00000003890.2"/>
</dbReference>
<feature type="repeat" description="ANK" evidence="4">
    <location>
        <begin position="150"/>
        <end position="182"/>
    </location>
</feature>
<keyword evidence="8" id="KW-1185">Reference proteome</keyword>
<feature type="compositionally biased region" description="Acidic residues" evidence="5">
    <location>
        <begin position="10"/>
        <end position="19"/>
    </location>
</feature>
<dbReference type="AlphaFoldDB" id="G3NIE4"/>
<organism evidence="7 8">
    <name type="scientific">Gasterosteus aculeatus aculeatus</name>
    <name type="common">three-spined stickleback</name>
    <dbReference type="NCBI Taxonomy" id="481459"/>
    <lineage>
        <taxon>Eukaryota</taxon>
        <taxon>Metazoa</taxon>
        <taxon>Chordata</taxon>
        <taxon>Craniata</taxon>
        <taxon>Vertebrata</taxon>
        <taxon>Euteleostomi</taxon>
        <taxon>Actinopterygii</taxon>
        <taxon>Neopterygii</taxon>
        <taxon>Teleostei</taxon>
        <taxon>Neoteleostei</taxon>
        <taxon>Acanthomorphata</taxon>
        <taxon>Eupercaria</taxon>
        <taxon>Perciformes</taxon>
        <taxon>Cottioidei</taxon>
        <taxon>Gasterosteales</taxon>
        <taxon>Gasterosteidae</taxon>
        <taxon>Gasterosteus</taxon>
    </lineage>
</organism>
<dbReference type="SUPFAM" id="SSF158235">
    <property type="entry name" value="SOCS box-like"/>
    <property type="match status" value="1"/>
</dbReference>
<dbReference type="PROSITE" id="PS50297">
    <property type="entry name" value="ANK_REP_REGION"/>
    <property type="match status" value="6"/>
</dbReference>
<sequence>MESERFGLQEGEEDEDEDPATQYMIEQSLLESNKQKEAQKPSCGPESADSSPTFSAIRQGDEKLLKDLLLRRREEFSRADGRGWTPLHEAAAQTNQTVLELTLKGSGCGSLESRTRRGQTPLHLAVEGGLMENASFLLQRGAEADSEDQDQDTPLLLAIRSGRADLTKLLLQRGSGVNRGGGRGRGPLHEAARLGKTELVSLLLEAGALTDPRSRDGLTPLALAAQAGRREVVETLLRRGADVLSQAQDEASILYEASSSGDPEVVGLLLDFGADANVAKQTGHLPLHRVAHRGHLQALKLLIPVTSKAEVEDSGISPLHSAAAGGHPDCIKALLDAGYDPNYMLHPWVQRSYDDERKSALFFAVLNNDVPSAKLLLEAGAMANQDPIKCLQISLRVGNYELINLLLRFGANVNYYCRINTTHFPSALQYALKDEVVLRMLCNYGYDVERCFDCPYGNGSHVPEDYEGWSNSVIKDTMFCEVITVRWLKDLSGQLVRVMLDYLDHVPLCSKLKAAVMEQRQWPDICRLQENARPLQHLCRLRIRRCLGRLRLRSPVFMSFVPLPGRLKDYVMYREYDLYGRQGGVRR</sequence>
<dbReference type="Gene3D" id="1.25.40.20">
    <property type="entry name" value="Ankyrin repeat-containing domain"/>
    <property type="match status" value="3"/>
</dbReference>
<dbReference type="InterPro" id="IPR001496">
    <property type="entry name" value="SOCS_box"/>
</dbReference>